<evidence type="ECO:0000256" key="1">
    <source>
        <dbReference type="ARBA" id="ARBA00023125"/>
    </source>
</evidence>
<evidence type="ECO:0000313" key="4">
    <source>
        <dbReference type="Proteomes" id="UP000280696"/>
    </source>
</evidence>
<dbReference type="PANTHER" id="PTHR46558">
    <property type="entry name" value="TRACRIPTIONAL REGULATORY PROTEIN-RELATED-RELATED"/>
    <property type="match status" value="1"/>
</dbReference>
<dbReference type="OrthoDB" id="2475196at2"/>
<accession>A0A3A9B3K4</accession>
<keyword evidence="4" id="KW-1185">Reference proteome</keyword>
<sequence>MVISNEKLLKENIQKNIAFYRKKLKMTQKGLAGTLGVTAAAISSWECGNNSPDIDTLCAICNALDVGLYEICGISSDNTGMSAEENDLLNLYRLLNEDGQRKLIERANELRELGYIKGENAKMA</sequence>
<dbReference type="AlphaFoldDB" id="A0A3A9B3K4"/>
<dbReference type="EMBL" id="RAYQ01000001">
    <property type="protein sequence ID" value="RKI94331.1"/>
    <property type="molecule type" value="Genomic_DNA"/>
</dbReference>
<dbReference type="PROSITE" id="PS50943">
    <property type="entry name" value="HTH_CROC1"/>
    <property type="match status" value="1"/>
</dbReference>
<organism evidence="3 4">
    <name type="scientific">Parablautia intestinalis</name>
    <dbReference type="NCBI Taxonomy" id="2320100"/>
    <lineage>
        <taxon>Bacteria</taxon>
        <taxon>Bacillati</taxon>
        <taxon>Bacillota</taxon>
        <taxon>Clostridia</taxon>
        <taxon>Lachnospirales</taxon>
        <taxon>Lachnospiraceae</taxon>
        <taxon>Parablautia</taxon>
    </lineage>
</organism>
<dbReference type="Proteomes" id="UP000280696">
    <property type="component" value="Unassembled WGS sequence"/>
</dbReference>
<evidence type="ECO:0000259" key="2">
    <source>
        <dbReference type="PROSITE" id="PS50943"/>
    </source>
</evidence>
<comment type="caution">
    <text evidence="3">The sequence shown here is derived from an EMBL/GenBank/DDBJ whole genome shotgun (WGS) entry which is preliminary data.</text>
</comment>
<dbReference type="GO" id="GO:0003677">
    <property type="term" value="F:DNA binding"/>
    <property type="evidence" value="ECO:0007669"/>
    <property type="project" value="UniProtKB-KW"/>
</dbReference>
<protein>
    <submittedName>
        <fullName evidence="3">XRE family transcriptional regulator</fullName>
    </submittedName>
</protein>
<feature type="domain" description="HTH cro/C1-type" evidence="2">
    <location>
        <begin position="17"/>
        <end position="71"/>
    </location>
</feature>
<name>A0A3A9B3K4_9FIRM</name>
<proteinExistence type="predicted"/>
<dbReference type="SUPFAM" id="SSF47413">
    <property type="entry name" value="lambda repressor-like DNA-binding domains"/>
    <property type="match status" value="1"/>
</dbReference>
<dbReference type="Pfam" id="PF01381">
    <property type="entry name" value="HTH_3"/>
    <property type="match status" value="1"/>
</dbReference>
<dbReference type="InterPro" id="IPR001387">
    <property type="entry name" value="Cro/C1-type_HTH"/>
</dbReference>
<dbReference type="RefSeq" id="WP_120466229.1">
    <property type="nucleotide sequence ID" value="NZ_RAYQ01000001.1"/>
</dbReference>
<keyword evidence="1" id="KW-0238">DNA-binding</keyword>
<dbReference type="SMART" id="SM00530">
    <property type="entry name" value="HTH_XRE"/>
    <property type="match status" value="1"/>
</dbReference>
<gene>
    <name evidence="3" type="ORF">D7V94_01955</name>
</gene>
<dbReference type="CDD" id="cd00093">
    <property type="entry name" value="HTH_XRE"/>
    <property type="match status" value="1"/>
</dbReference>
<dbReference type="Gene3D" id="1.10.260.40">
    <property type="entry name" value="lambda repressor-like DNA-binding domains"/>
    <property type="match status" value="1"/>
</dbReference>
<dbReference type="InterPro" id="IPR010982">
    <property type="entry name" value="Lambda_DNA-bd_dom_sf"/>
</dbReference>
<reference evidence="3 4" key="1">
    <citation type="submission" date="2018-09" db="EMBL/GenBank/DDBJ databases">
        <title>Murine metabolic-syndrome-specific gut microbial biobank.</title>
        <authorList>
            <person name="Liu C."/>
        </authorList>
    </citation>
    <scope>NUCLEOTIDE SEQUENCE [LARGE SCALE GENOMIC DNA]</scope>
    <source>
        <strain evidence="3 4">0.1xD8-82</strain>
    </source>
</reference>
<dbReference type="PANTHER" id="PTHR46558:SF11">
    <property type="entry name" value="HTH-TYPE TRANSCRIPTIONAL REGULATOR XRE"/>
    <property type="match status" value="1"/>
</dbReference>
<evidence type="ECO:0000313" key="3">
    <source>
        <dbReference type="EMBL" id="RKI94331.1"/>
    </source>
</evidence>